<evidence type="ECO:0000313" key="2">
    <source>
        <dbReference type="Proteomes" id="UP000008281"/>
    </source>
</evidence>
<dbReference type="OrthoDB" id="5776478at2759"/>
<accession>E3MCT9</accession>
<keyword evidence="2" id="KW-1185">Reference proteome</keyword>
<dbReference type="OMA" id="CWWAIST"/>
<evidence type="ECO:0000313" key="1">
    <source>
        <dbReference type="EMBL" id="EFO98574.1"/>
    </source>
</evidence>
<evidence type="ECO:0008006" key="3">
    <source>
        <dbReference type="Google" id="ProtNLM"/>
    </source>
</evidence>
<dbReference type="eggNOG" id="ENOG502TFQ6">
    <property type="taxonomic scope" value="Eukaryota"/>
</dbReference>
<protein>
    <recommendedName>
        <fullName evidence="3">F-box associated domain-containing protein</fullName>
    </recommendedName>
</protein>
<name>E3MCT9_CAERE</name>
<organism evidence="2">
    <name type="scientific">Caenorhabditis remanei</name>
    <name type="common">Caenorhabditis vulgaris</name>
    <dbReference type="NCBI Taxonomy" id="31234"/>
    <lineage>
        <taxon>Eukaryota</taxon>
        <taxon>Metazoa</taxon>
        <taxon>Ecdysozoa</taxon>
        <taxon>Nematoda</taxon>
        <taxon>Chromadorea</taxon>
        <taxon>Rhabditida</taxon>
        <taxon>Rhabditina</taxon>
        <taxon>Rhabditomorpha</taxon>
        <taxon>Rhabditoidea</taxon>
        <taxon>Rhabditidae</taxon>
        <taxon>Peloderinae</taxon>
        <taxon>Caenorhabditis</taxon>
    </lineage>
</organism>
<dbReference type="FunCoup" id="E3MCT9">
    <property type="interactions" value="1086"/>
</dbReference>
<gene>
    <name evidence="1" type="ORF">CRE_20332</name>
</gene>
<proteinExistence type="predicted"/>
<dbReference type="HOGENOM" id="CLU_960553_0_0_1"/>
<sequence length="290" mass="33766">MPFKTRINLAATSKGEREFVKSMKVECKLFVIEDLSRRSSNLLRYPDLHSKVSGKSGECDSKLQKSLIIVIDSKCVQFSHLFTFIGSSYDDVESIHKTYNSFEPYSFDVYMQKTTIKYIWPFSLLSVARYGLNNWMNMKSRDRALCDQLLDKDLRILILHDSFISQEKMHDYMEKWTRGGISDKFCWWAISTHSNFEVEEIIYQLPVQFIEEKCGPKFSFSKESYKKPKVPQTVKIVSYIVFSYVDPRIRATLFIRDNMVLFANAGAAPSIDKFGLITYTTRSGIHETQF</sequence>
<dbReference type="AlphaFoldDB" id="E3MCT9"/>
<reference evidence="1" key="1">
    <citation type="submission" date="2007-07" db="EMBL/GenBank/DDBJ databases">
        <title>PCAP assembly of the Caenorhabditis remanei genome.</title>
        <authorList>
            <consortium name="The Caenorhabditis remanei Sequencing Consortium"/>
            <person name="Wilson R.K."/>
        </authorList>
    </citation>
    <scope>NUCLEOTIDE SEQUENCE [LARGE SCALE GENOMIC DNA]</scope>
    <source>
        <strain evidence="1">PB4641</strain>
    </source>
</reference>
<dbReference type="EMBL" id="DS268435">
    <property type="protein sequence ID" value="EFO98574.1"/>
    <property type="molecule type" value="Genomic_DNA"/>
</dbReference>
<dbReference type="Proteomes" id="UP000008281">
    <property type="component" value="Unassembled WGS sequence"/>
</dbReference>
<dbReference type="InParanoid" id="E3MCT9"/>